<organism evidence="12 13">
    <name type="scientific">Desulfotalea psychrophila</name>
    <dbReference type="NCBI Taxonomy" id="84980"/>
    <lineage>
        <taxon>Bacteria</taxon>
        <taxon>Pseudomonadati</taxon>
        <taxon>Thermodesulfobacteriota</taxon>
        <taxon>Desulfobulbia</taxon>
        <taxon>Desulfobulbales</taxon>
        <taxon>Desulfocapsaceae</taxon>
        <taxon>Desulfotalea</taxon>
    </lineage>
</organism>
<keyword evidence="7 9" id="KW-0067">ATP-binding</keyword>
<dbReference type="PIRSF" id="PIRSF010376">
    <property type="entry name" value="IspE"/>
    <property type="match status" value="1"/>
</dbReference>
<feature type="domain" description="GHMP kinase C-terminal" evidence="11">
    <location>
        <begin position="231"/>
        <end position="274"/>
    </location>
</feature>
<gene>
    <name evidence="9" type="primary">ispE</name>
    <name evidence="12" type="ORF">JYU06_00550</name>
</gene>
<evidence type="ECO:0000256" key="6">
    <source>
        <dbReference type="ARBA" id="ARBA00022777"/>
    </source>
</evidence>
<evidence type="ECO:0000256" key="3">
    <source>
        <dbReference type="ARBA" id="ARBA00017473"/>
    </source>
</evidence>
<keyword evidence="6 9" id="KW-0418">Kinase</keyword>
<evidence type="ECO:0000259" key="10">
    <source>
        <dbReference type="Pfam" id="PF00288"/>
    </source>
</evidence>
<keyword evidence="9" id="KW-0414">Isoprene biosynthesis</keyword>
<dbReference type="SUPFAM" id="SSF55060">
    <property type="entry name" value="GHMP Kinase, C-terminal domain"/>
    <property type="match status" value="1"/>
</dbReference>
<dbReference type="EC" id="2.7.1.148" evidence="2 9"/>
<keyword evidence="5 9" id="KW-0547">Nucleotide-binding</keyword>
<dbReference type="NCBIfam" id="NF011202">
    <property type="entry name" value="PRK14608.1"/>
    <property type="match status" value="1"/>
</dbReference>
<dbReference type="InterPro" id="IPR006204">
    <property type="entry name" value="GHMP_kinase_N_dom"/>
</dbReference>
<evidence type="ECO:0000313" key="12">
    <source>
        <dbReference type="EMBL" id="MBN4068002.1"/>
    </source>
</evidence>
<dbReference type="HAMAP" id="MF_00061">
    <property type="entry name" value="IspE"/>
    <property type="match status" value="1"/>
</dbReference>
<comment type="catalytic activity">
    <reaction evidence="9">
        <text>4-CDP-2-C-methyl-D-erythritol + ATP = 4-CDP-2-C-methyl-D-erythritol 2-phosphate + ADP + H(+)</text>
        <dbReference type="Rhea" id="RHEA:18437"/>
        <dbReference type="ChEBI" id="CHEBI:15378"/>
        <dbReference type="ChEBI" id="CHEBI:30616"/>
        <dbReference type="ChEBI" id="CHEBI:57823"/>
        <dbReference type="ChEBI" id="CHEBI:57919"/>
        <dbReference type="ChEBI" id="CHEBI:456216"/>
        <dbReference type="EC" id="2.7.1.148"/>
    </reaction>
</comment>
<evidence type="ECO:0000256" key="9">
    <source>
        <dbReference type="HAMAP-Rule" id="MF_00061"/>
    </source>
</evidence>
<feature type="active site" evidence="9">
    <location>
        <position position="153"/>
    </location>
</feature>
<dbReference type="Proteomes" id="UP000717534">
    <property type="component" value="Unassembled WGS sequence"/>
</dbReference>
<evidence type="ECO:0000256" key="1">
    <source>
        <dbReference type="ARBA" id="ARBA00009684"/>
    </source>
</evidence>
<dbReference type="InterPro" id="IPR020568">
    <property type="entry name" value="Ribosomal_Su5_D2-typ_SF"/>
</dbReference>
<dbReference type="SUPFAM" id="SSF54211">
    <property type="entry name" value="Ribosomal protein S5 domain 2-like"/>
    <property type="match status" value="1"/>
</dbReference>
<proteinExistence type="inferred from homology"/>
<protein>
    <recommendedName>
        <fullName evidence="3 9">4-diphosphocytidyl-2-C-methyl-D-erythritol kinase</fullName>
        <shortName evidence="9">CMK</shortName>
        <ecNumber evidence="2 9">2.7.1.148</ecNumber>
    </recommendedName>
    <alternativeName>
        <fullName evidence="8 9">4-(cytidine-5'-diphospho)-2-C-methyl-D-erythritol kinase</fullName>
    </alternativeName>
</protein>
<sequence>MEILERSRPEMTDSDIALVVPAPAKVNLTLHILSKRSDGYHELDSVMQKISLADTITLCRLEKPAIQLNCPDSDLPEDESNLAWKAAELFLDKTGLATKCGVSILLEKKIPIAAGLGGGSSDAAAVLTGLNQLFQTDLTEQTLLELAGLLGADVPFFVISEHAVRATGIGDKMTGHETLNDCSLLLVNPGFFVSTAWVYGNFTLTRAAKDSRLSASPENDSFPELCCPLHNDLESVTVGQYPEIQAIKGLLLDHGASGALMSGSGPTVFGIFPDSVGKTENLRNCVLKLTEKYGAGVFLTRPLSGS</sequence>
<dbReference type="InterPro" id="IPR036554">
    <property type="entry name" value="GHMP_kinase_C_sf"/>
</dbReference>
<evidence type="ECO:0000259" key="11">
    <source>
        <dbReference type="Pfam" id="PF08544"/>
    </source>
</evidence>
<keyword evidence="13" id="KW-1185">Reference proteome</keyword>
<evidence type="ECO:0000256" key="4">
    <source>
        <dbReference type="ARBA" id="ARBA00022679"/>
    </source>
</evidence>
<comment type="similarity">
    <text evidence="1 9">Belongs to the GHMP kinase family. IspE subfamily.</text>
</comment>
<feature type="domain" description="GHMP kinase N-terminal" evidence="10">
    <location>
        <begin position="81"/>
        <end position="159"/>
    </location>
</feature>
<dbReference type="Pfam" id="PF00288">
    <property type="entry name" value="GHMP_kinases_N"/>
    <property type="match status" value="1"/>
</dbReference>
<reference evidence="12 13" key="1">
    <citation type="submission" date="2021-02" db="EMBL/GenBank/DDBJ databases">
        <title>Activity-based single-cell genomes from oceanic crustal fluid captures similar information to metagenomic and metatranscriptomic surveys with orders of magnitude less sampling.</title>
        <authorList>
            <person name="D'Angelo T.S."/>
            <person name="Orcutt B.N."/>
        </authorList>
    </citation>
    <scope>NUCLEOTIDE SEQUENCE [LARGE SCALE GENOMIC DNA]</scope>
    <source>
        <strain evidence="12">AH-315-G02</strain>
    </source>
</reference>
<evidence type="ECO:0000256" key="5">
    <source>
        <dbReference type="ARBA" id="ARBA00022741"/>
    </source>
</evidence>
<comment type="pathway">
    <text evidence="9">Isoprenoid biosynthesis; isopentenyl diphosphate biosynthesis via DXP pathway; isopentenyl diphosphate from 1-deoxy-D-xylulose 5-phosphate: step 3/6.</text>
</comment>
<dbReference type="InterPro" id="IPR014721">
    <property type="entry name" value="Ribsml_uS5_D2-typ_fold_subgr"/>
</dbReference>
<dbReference type="Gene3D" id="3.30.230.10">
    <property type="match status" value="1"/>
</dbReference>
<dbReference type="Pfam" id="PF08544">
    <property type="entry name" value="GHMP_kinases_C"/>
    <property type="match status" value="1"/>
</dbReference>
<dbReference type="InterPro" id="IPR013750">
    <property type="entry name" value="GHMP_kinase_C_dom"/>
</dbReference>
<comment type="function">
    <text evidence="9">Catalyzes the phosphorylation of the position 2 hydroxy group of 4-diphosphocytidyl-2C-methyl-D-erythritol.</text>
</comment>
<dbReference type="InterPro" id="IPR004424">
    <property type="entry name" value="IspE"/>
</dbReference>
<dbReference type="PANTHER" id="PTHR43527">
    <property type="entry name" value="4-DIPHOSPHOCYTIDYL-2-C-METHYL-D-ERYTHRITOL KINASE, CHLOROPLASTIC"/>
    <property type="match status" value="1"/>
</dbReference>
<evidence type="ECO:0000256" key="8">
    <source>
        <dbReference type="ARBA" id="ARBA00032554"/>
    </source>
</evidence>
<dbReference type="PANTHER" id="PTHR43527:SF2">
    <property type="entry name" value="4-DIPHOSPHOCYTIDYL-2-C-METHYL-D-ERYTHRITOL KINASE, CHLOROPLASTIC"/>
    <property type="match status" value="1"/>
</dbReference>
<dbReference type="GO" id="GO:0050515">
    <property type="term" value="F:4-(cytidine 5'-diphospho)-2-C-methyl-D-erythritol kinase activity"/>
    <property type="evidence" value="ECO:0007669"/>
    <property type="project" value="UniProtKB-EC"/>
</dbReference>
<evidence type="ECO:0000256" key="7">
    <source>
        <dbReference type="ARBA" id="ARBA00022840"/>
    </source>
</evidence>
<feature type="binding site" evidence="9">
    <location>
        <begin position="111"/>
        <end position="121"/>
    </location>
    <ligand>
        <name>ATP</name>
        <dbReference type="ChEBI" id="CHEBI:30616"/>
    </ligand>
</feature>
<evidence type="ECO:0000256" key="2">
    <source>
        <dbReference type="ARBA" id="ARBA00012052"/>
    </source>
</evidence>
<keyword evidence="4 9" id="KW-0808">Transferase</keyword>
<name>A0ABS3ASU2_9BACT</name>
<dbReference type="NCBIfam" id="TIGR00154">
    <property type="entry name" value="ispE"/>
    <property type="match status" value="1"/>
</dbReference>
<comment type="caution">
    <text evidence="12">The sequence shown here is derived from an EMBL/GenBank/DDBJ whole genome shotgun (WGS) entry which is preliminary data.</text>
</comment>
<evidence type="ECO:0000313" key="13">
    <source>
        <dbReference type="Proteomes" id="UP000717534"/>
    </source>
</evidence>
<dbReference type="Gene3D" id="3.30.70.890">
    <property type="entry name" value="GHMP kinase, C-terminal domain"/>
    <property type="match status" value="1"/>
</dbReference>
<feature type="active site" evidence="9">
    <location>
        <position position="25"/>
    </location>
</feature>
<dbReference type="EMBL" id="JAFITO010000002">
    <property type="protein sequence ID" value="MBN4068002.1"/>
    <property type="molecule type" value="Genomic_DNA"/>
</dbReference>
<accession>A0ABS3ASU2</accession>